<evidence type="ECO:0000256" key="2">
    <source>
        <dbReference type="ARBA" id="ARBA00022475"/>
    </source>
</evidence>
<evidence type="ECO:0000256" key="4">
    <source>
        <dbReference type="ARBA" id="ARBA00022989"/>
    </source>
</evidence>
<accession>W4HLP1</accession>
<dbReference type="STRING" id="1379903.ATO8_06501"/>
<sequence>MTPDLLLALATFALVSVITPGPNNLMLMASGANFGVWRTLPHMAGIAIGFPTMCALVGLGVMRLFDLWPPAETILRVASALFLVYLAWRIATAKPARADAAKGRPLRFIEAAAFQWVNPKAWSMALSAVSLYAPGRDLAAIAWVAGVYVAVSVISTGAWTVAGTWIGRLLQEPRRLRVFNVTMAVLLLATLVPVLIGA</sequence>
<dbReference type="EMBL" id="AQQW01000003">
    <property type="protein sequence ID" value="ETW13659.1"/>
    <property type="molecule type" value="Genomic_DNA"/>
</dbReference>
<name>W4HLP1_9RHOB</name>
<evidence type="ECO:0000256" key="3">
    <source>
        <dbReference type="ARBA" id="ARBA00022692"/>
    </source>
</evidence>
<dbReference type="InterPro" id="IPR001123">
    <property type="entry name" value="LeuE-type"/>
</dbReference>
<reference evidence="7 8" key="1">
    <citation type="journal article" date="2014" name="Antonie Van Leeuwenhoek">
        <title>Roseivivax atlanticus sp. nov., isolated from surface seawater of the Atlantic Ocean.</title>
        <authorList>
            <person name="Li G."/>
            <person name="Lai Q."/>
            <person name="Liu X."/>
            <person name="Sun F."/>
            <person name="Shao Z."/>
        </authorList>
    </citation>
    <scope>NUCLEOTIDE SEQUENCE [LARGE SCALE GENOMIC DNA]</scope>
    <source>
        <strain evidence="7 8">22II-s10s</strain>
    </source>
</reference>
<dbReference type="RefSeq" id="WP_043843039.1">
    <property type="nucleotide sequence ID" value="NZ_AQQW01000003.1"/>
</dbReference>
<keyword evidence="2" id="KW-1003">Cell membrane</keyword>
<protein>
    <submittedName>
        <fullName evidence="7">Lysine exporter protein LysE/YggA</fullName>
    </submittedName>
</protein>
<evidence type="ECO:0000256" key="6">
    <source>
        <dbReference type="SAM" id="Phobius"/>
    </source>
</evidence>
<dbReference type="AlphaFoldDB" id="W4HLP1"/>
<dbReference type="eggNOG" id="COG1280">
    <property type="taxonomic scope" value="Bacteria"/>
</dbReference>
<evidence type="ECO:0000313" key="8">
    <source>
        <dbReference type="Proteomes" id="UP000019063"/>
    </source>
</evidence>
<dbReference type="GO" id="GO:0015171">
    <property type="term" value="F:amino acid transmembrane transporter activity"/>
    <property type="evidence" value="ECO:0007669"/>
    <property type="project" value="TreeGrafter"/>
</dbReference>
<dbReference type="PATRIC" id="fig|1317118.6.peg.1347"/>
<keyword evidence="3 6" id="KW-0812">Transmembrane</keyword>
<evidence type="ECO:0000313" key="7">
    <source>
        <dbReference type="EMBL" id="ETW13659.1"/>
    </source>
</evidence>
<dbReference type="Proteomes" id="UP000019063">
    <property type="component" value="Unassembled WGS sequence"/>
</dbReference>
<feature type="transmembrane region" description="Helical" evidence="6">
    <location>
        <begin position="44"/>
        <end position="62"/>
    </location>
</feature>
<comment type="subcellular location">
    <subcellularLocation>
        <location evidence="1">Cell membrane</location>
        <topology evidence="1">Multi-pass membrane protein</topology>
    </subcellularLocation>
</comment>
<dbReference type="GO" id="GO:0005886">
    <property type="term" value="C:plasma membrane"/>
    <property type="evidence" value="ECO:0007669"/>
    <property type="project" value="UniProtKB-SubCell"/>
</dbReference>
<feature type="transmembrane region" description="Helical" evidence="6">
    <location>
        <begin position="178"/>
        <end position="196"/>
    </location>
</feature>
<evidence type="ECO:0000256" key="5">
    <source>
        <dbReference type="ARBA" id="ARBA00023136"/>
    </source>
</evidence>
<keyword evidence="5 6" id="KW-0472">Membrane</keyword>
<evidence type="ECO:0000256" key="1">
    <source>
        <dbReference type="ARBA" id="ARBA00004651"/>
    </source>
</evidence>
<feature type="transmembrane region" description="Helical" evidence="6">
    <location>
        <begin position="140"/>
        <end position="166"/>
    </location>
</feature>
<gene>
    <name evidence="7" type="ORF">ATO8_06501</name>
</gene>
<keyword evidence="4 6" id="KW-1133">Transmembrane helix</keyword>
<feature type="transmembrane region" description="Helical" evidence="6">
    <location>
        <begin position="74"/>
        <end position="91"/>
    </location>
</feature>
<dbReference type="GO" id="GO:0033228">
    <property type="term" value="P:cysteine export across plasma membrane"/>
    <property type="evidence" value="ECO:0007669"/>
    <property type="project" value="TreeGrafter"/>
</dbReference>
<dbReference type="PANTHER" id="PTHR30086">
    <property type="entry name" value="ARGININE EXPORTER PROTEIN ARGO"/>
    <property type="match status" value="1"/>
</dbReference>
<dbReference type="PANTHER" id="PTHR30086:SF20">
    <property type="entry name" value="ARGININE EXPORTER PROTEIN ARGO-RELATED"/>
    <property type="match status" value="1"/>
</dbReference>
<dbReference type="Pfam" id="PF01810">
    <property type="entry name" value="LysE"/>
    <property type="match status" value="1"/>
</dbReference>
<organism evidence="7 8">
    <name type="scientific">Roseivivax marinus</name>
    <dbReference type="NCBI Taxonomy" id="1379903"/>
    <lineage>
        <taxon>Bacteria</taxon>
        <taxon>Pseudomonadati</taxon>
        <taxon>Pseudomonadota</taxon>
        <taxon>Alphaproteobacteria</taxon>
        <taxon>Rhodobacterales</taxon>
        <taxon>Roseobacteraceae</taxon>
        <taxon>Roseivivax</taxon>
    </lineage>
</organism>
<comment type="caution">
    <text evidence="7">The sequence shown here is derived from an EMBL/GenBank/DDBJ whole genome shotgun (WGS) entry which is preliminary data.</text>
</comment>
<keyword evidence="8" id="KW-1185">Reference proteome</keyword>
<proteinExistence type="predicted"/>